<name>A0A9R0K8U2_SPIOL</name>
<dbReference type="PANTHER" id="PTHR31677">
    <property type="entry name" value="AP2 DOMAIN CLASS TRANSCRIPTION FACTOR"/>
    <property type="match status" value="1"/>
</dbReference>
<dbReference type="Pfam" id="PF00847">
    <property type="entry name" value="AP2"/>
    <property type="match status" value="1"/>
</dbReference>
<dbReference type="SUPFAM" id="SSF54171">
    <property type="entry name" value="DNA-binding domain"/>
    <property type="match status" value="1"/>
</dbReference>
<accession>A0A9R0K8U2</accession>
<evidence type="ECO:0000256" key="6">
    <source>
        <dbReference type="ARBA" id="ARBA00023242"/>
    </source>
</evidence>
<evidence type="ECO:0000256" key="1">
    <source>
        <dbReference type="ARBA" id="ARBA00004123"/>
    </source>
</evidence>
<keyword evidence="6" id="KW-0539">Nucleus</keyword>
<comment type="subcellular location">
    <subcellularLocation>
        <location evidence="1">Nucleus</location>
    </subcellularLocation>
</comment>
<feature type="region of interest" description="Disordered" evidence="7">
    <location>
        <begin position="1"/>
        <end position="41"/>
    </location>
</feature>
<evidence type="ECO:0000256" key="3">
    <source>
        <dbReference type="ARBA" id="ARBA00023015"/>
    </source>
</evidence>
<dbReference type="Proteomes" id="UP000813463">
    <property type="component" value="Chromosome 4"/>
</dbReference>
<dbReference type="GeneID" id="110800904"/>
<dbReference type="SMART" id="SM00380">
    <property type="entry name" value="AP2"/>
    <property type="match status" value="1"/>
</dbReference>
<evidence type="ECO:0000259" key="8">
    <source>
        <dbReference type="PROSITE" id="PS51032"/>
    </source>
</evidence>
<proteinExistence type="predicted"/>
<dbReference type="RefSeq" id="XP_021861923.2">
    <property type="nucleotide sequence ID" value="XM_022006231.2"/>
</dbReference>
<keyword evidence="5" id="KW-0804">Transcription</keyword>
<dbReference type="Gene3D" id="3.30.730.10">
    <property type="entry name" value="AP2/ERF domain"/>
    <property type="match status" value="1"/>
</dbReference>
<keyword evidence="4" id="KW-0238">DNA-binding</keyword>
<dbReference type="KEGG" id="soe:110800904"/>
<organism evidence="9 10">
    <name type="scientific">Spinacia oleracea</name>
    <name type="common">Spinach</name>
    <dbReference type="NCBI Taxonomy" id="3562"/>
    <lineage>
        <taxon>Eukaryota</taxon>
        <taxon>Viridiplantae</taxon>
        <taxon>Streptophyta</taxon>
        <taxon>Embryophyta</taxon>
        <taxon>Tracheophyta</taxon>
        <taxon>Spermatophyta</taxon>
        <taxon>Magnoliopsida</taxon>
        <taxon>eudicotyledons</taxon>
        <taxon>Gunneridae</taxon>
        <taxon>Pentapetalae</taxon>
        <taxon>Caryophyllales</taxon>
        <taxon>Chenopodiaceae</taxon>
        <taxon>Chenopodioideae</taxon>
        <taxon>Anserineae</taxon>
        <taxon>Spinacia</taxon>
    </lineage>
</organism>
<keyword evidence="9" id="KW-1185">Reference proteome</keyword>
<dbReference type="AlphaFoldDB" id="A0A9R0K8U2"/>
<dbReference type="PRINTS" id="PR00367">
    <property type="entry name" value="ETHRSPELEMNT"/>
</dbReference>
<gene>
    <name evidence="10" type="primary">LOC110800904</name>
</gene>
<dbReference type="InterPro" id="IPR001471">
    <property type="entry name" value="AP2/ERF_dom"/>
</dbReference>
<evidence type="ECO:0000256" key="4">
    <source>
        <dbReference type="ARBA" id="ARBA00023125"/>
    </source>
</evidence>
<dbReference type="CDD" id="cd00018">
    <property type="entry name" value="AP2"/>
    <property type="match status" value="1"/>
</dbReference>
<dbReference type="InterPro" id="IPR036955">
    <property type="entry name" value="AP2/ERF_dom_sf"/>
</dbReference>
<evidence type="ECO:0000256" key="7">
    <source>
        <dbReference type="SAM" id="MobiDB-lite"/>
    </source>
</evidence>
<dbReference type="InterPro" id="IPR016177">
    <property type="entry name" value="DNA-bd_dom_sf"/>
</dbReference>
<keyword evidence="2" id="KW-0936">Ethylene signaling pathway</keyword>
<evidence type="ECO:0000256" key="2">
    <source>
        <dbReference type="ARBA" id="ARBA00022745"/>
    </source>
</evidence>
<feature type="domain" description="AP2/ERF" evidence="8">
    <location>
        <begin position="41"/>
        <end position="99"/>
    </location>
</feature>
<evidence type="ECO:0000313" key="9">
    <source>
        <dbReference type="Proteomes" id="UP000813463"/>
    </source>
</evidence>
<dbReference type="GO" id="GO:0009873">
    <property type="term" value="P:ethylene-activated signaling pathway"/>
    <property type="evidence" value="ECO:0007669"/>
    <property type="project" value="UniProtKB-KW"/>
</dbReference>
<dbReference type="GO" id="GO:0003677">
    <property type="term" value="F:DNA binding"/>
    <property type="evidence" value="ECO:0007669"/>
    <property type="project" value="UniProtKB-KW"/>
</dbReference>
<reference evidence="9" key="1">
    <citation type="journal article" date="2021" name="Nat. Commun.">
        <title>Genomic analyses provide insights into spinach domestication and the genetic basis of agronomic traits.</title>
        <authorList>
            <person name="Cai X."/>
            <person name="Sun X."/>
            <person name="Xu C."/>
            <person name="Sun H."/>
            <person name="Wang X."/>
            <person name="Ge C."/>
            <person name="Zhang Z."/>
            <person name="Wang Q."/>
            <person name="Fei Z."/>
            <person name="Jiao C."/>
            <person name="Wang Q."/>
        </authorList>
    </citation>
    <scope>NUCLEOTIDE SEQUENCE [LARGE SCALE GENOMIC DNA]</scope>
    <source>
        <strain evidence="9">cv. Varoflay</strain>
    </source>
</reference>
<dbReference type="PROSITE" id="PS51032">
    <property type="entry name" value="AP2_ERF"/>
    <property type="match status" value="1"/>
</dbReference>
<feature type="compositionally biased region" description="Polar residues" evidence="7">
    <location>
        <begin position="7"/>
        <end position="18"/>
    </location>
</feature>
<sequence>MEYLGMNTATNVAKTPSPRSKRKHNQQQQQQQDQSPPSTIRYLGVRRRPWGRYAAEIRDPTTKERHWLGTFDTAEEAALAYDRAARSMRGPSRARTNFVYSDSPTGSSVTSILSPDDQSHLNQIFFNNGPSSAQNQPNTIDQNIWACWNANYPQPNNNNNNNYQPPVVNNEVTKEVELPPLPPDITSSYNMGFGMGMGMGMEMDLGMGMNMGQWVGNDPDFFGFSGQIESVGFDDIIGNSEPNMSGTTSSGTITNDNSNQYNSIMQHSPLFSKMPVVSDPIFDGFDLGSSSSYFY</sequence>
<dbReference type="GO" id="GO:0005634">
    <property type="term" value="C:nucleus"/>
    <property type="evidence" value="ECO:0007669"/>
    <property type="project" value="UniProtKB-SubCell"/>
</dbReference>
<reference evidence="10" key="2">
    <citation type="submission" date="2025-08" db="UniProtKB">
        <authorList>
            <consortium name="RefSeq"/>
        </authorList>
    </citation>
    <scope>IDENTIFICATION</scope>
    <source>
        <tissue evidence="10">Leaf</tissue>
    </source>
</reference>
<evidence type="ECO:0000313" key="10">
    <source>
        <dbReference type="RefSeq" id="XP_021861923.2"/>
    </source>
</evidence>
<protein>
    <submittedName>
        <fullName evidence="10">Ethylene-responsive transcription factor LEP-like</fullName>
    </submittedName>
</protein>
<dbReference type="PANTHER" id="PTHR31677:SF118">
    <property type="entry name" value="OS04G0399800 PROTEIN"/>
    <property type="match status" value="1"/>
</dbReference>
<dbReference type="GO" id="GO:0003700">
    <property type="term" value="F:DNA-binding transcription factor activity"/>
    <property type="evidence" value="ECO:0007669"/>
    <property type="project" value="InterPro"/>
</dbReference>
<evidence type="ECO:0000256" key="5">
    <source>
        <dbReference type="ARBA" id="ARBA00023163"/>
    </source>
</evidence>
<keyword evidence="3" id="KW-0805">Transcription regulation</keyword>